<gene>
    <name evidence="1" type="ORF">GPUH_LOCUS6514</name>
</gene>
<dbReference type="WBParaSite" id="GPUH_0000652301-mRNA-1">
    <property type="protein sequence ID" value="GPUH_0000652301-mRNA-1"/>
    <property type="gene ID" value="GPUH_0000652301"/>
</dbReference>
<organism evidence="3">
    <name type="scientific">Gongylonema pulchrum</name>
    <dbReference type="NCBI Taxonomy" id="637853"/>
    <lineage>
        <taxon>Eukaryota</taxon>
        <taxon>Metazoa</taxon>
        <taxon>Ecdysozoa</taxon>
        <taxon>Nematoda</taxon>
        <taxon>Chromadorea</taxon>
        <taxon>Rhabditida</taxon>
        <taxon>Spirurina</taxon>
        <taxon>Spiruromorpha</taxon>
        <taxon>Spiruroidea</taxon>
        <taxon>Gongylonematidae</taxon>
        <taxon>Gongylonema</taxon>
    </lineage>
</organism>
<sequence>MQEQQFTDEPNCVTIDDLYSASRLQKILVSATLSLDVEDLREWRLRHPRLFKAIKDNVIVSSRAASSDSIIIPDSLKLEVVVCDTKLKPLAIYEQIERHRSWKKILIFVNSRMASYRLALLLKALSAGKYLVEELSSNLFGNRRQKVLARYGVSLFYLNFQLTSCVVAKSCCELTFVPNIPCISGILFLFFFKEMPDYRCYNHLLAFLSKFFFSCLFQVCRCCMT</sequence>
<dbReference type="EMBL" id="UYRT01015434">
    <property type="protein sequence ID" value="VDK54998.1"/>
    <property type="molecule type" value="Genomic_DNA"/>
</dbReference>
<dbReference type="Gene3D" id="3.40.50.300">
    <property type="entry name" value="P-loop containing nucleotide triphosphate hydrolases"/>
    <property type="match status" value="1"/>
</dbReference>
<reference evidence="1 2" key="2">
    <citation type="submission" date="2018-11" db="EMBL/GenBank/DDBJ databases">
        <authorList>
            <consortium name="Pathogen Informatics"/>
        </authorList>
    </citation>
    <scope>NUCLEOTIDE SEQUENCE [LARGE SCALE GENOMIC DNA]</scope>
</reference>
<evidence type="ECO:0000313" key="3">
    <source>
        <dbReference type="WBParaSite" id="GPUH_0000652301-mRNA-1"/>
    </source>
</evidence>
<proteinExistence type="predicted"/>
<reference evidence="3" key="1">
    <citation type="submission" date="2016-06" db="UniProtKB">
        <authorList>
            <consortium name="WormBaseParasite"/>
        </authorList>
    </citation>
    <scope>IDENTIFICATION</scope>
</reference>
<keyword evidence="2" id="KW-1185">Reference proteome</keyword>
<accession>A0A183DCS3</accession>
<evidence type="ECO:0000313" key="2">
    <source>
        <dbReference type="Proteomes" id="UP000271098"/>
    </source>
</evidence>
<dbReference type="OrthoDB" id="198787at2759"/>
<dbReference type="Proteomes" id="UP000271098">
    <property type="component" value="Unassembled WGS sequence"/>
</dbReference>
<dbReference type="InterPro" id="IPR027417">
    <property type="entry name" value="P-loop_NTPase"/>
</dbReference>
<name>A0A183DCS3_9BILA</name>
<evidence type="ECO:0000313" key="1">
    <source>
        <dbReference type="EMBL" id="VDK54998.1"/>
    </source>
</evidence>
<dbReference type="AlphaFoldDB" id="A0A183DCS3"/>
<protein>
    <submittedName>
        <fullName evidence="3">Helicase C-terminal domain-containing protein</fullName>
    </submittedName>
</protein>
<dbReference type="SUPFAM" id="SSF52540">
    <property type="entry name" value="P-loop containing nucleoside triphosphate hydrolases"/>
    <property type="match status" value="1"/>
</dbReference>